<protein>
    <submittedName>
        <fullName evidence="2">Uncharacterized protein</fullName>
    </submittedName>
</protein>
<name>A0ABV5ZVE0_9PSEU</name>
<organism evidence="2 3">
    <name type="scientific">Allokutzneria oryzae</name>
    <dbReference type="NCBI Taxonomy" id="1378989"/>
    <lineage>
        <taxon>Bacteria</taxon>
        <taxon>Bacillati</taxon>
        <taxon>Actinomycetota</taxon>
        <taxon>Actinomycetes</taxon>
        <taxon>Pseudonocardiales</taxon>
        <taxon>Pseudonocardiaceae</taxon>
        <taxon>Allokutzneria</taxon>
    </lineage>
</organism>
<sequence>MEDPMRQAVLMRLAMLDQAAETGDASALLPLARAELQRLAEGWRLLLTVHQRDEDGRCRACPSGLRRRRWPCQVWLMAHRHLIGDGTTHRERRASVRNPFTRRLRAVGGVSDVDVISEQDPAAVLVRADGDTNADANAEFEVIGLVKDMRPADSVRAEEDFLVVETIAAVEVTGPIPVPETPAETTAEIPVVPAAPEDDAKPRHALDE</sequence>
<evidence type="ECO:0000256" key="1">
    <source>
        <dbReference type="SAM" id="MobiDB-lite"/>
    </source>
</evidence>
<comment type="caution">
    <text evidence="2">The sequence shown here is derived from an EMBL/GenBank/DDBJ whole genome shotgun (WGS) entry which is preliminary data.</text>
</comment>
<feature type="region of interest" description="Disordered" evidence="1">
    <location>
        <begin position="178"/>
        <end position="208"/>
    </location>
</feature>
<accession>A0ABV5ZVE0</accession>
<reference evidence="2 3" key="1">
    <citation type="submission" date="2024-09" db="EMBL/GenBank/DDBJ databases">
        <authorList>
            <person name="Sun Q."/>
            <person name="Mori K."/>
        </authorList>
    </citation>
    <scope>NUCLEOTIDE SEQUENCE [LARGE SCALE GENOMIC DNA]</scope>
    <source>
        <strain evidence="2 3">TBRC 7907</strain>
    </source>
</reference>
<feature type="compositionally biased region" description="Basic and acidic residues" evidence="1">
    <location>
        <begin position="198"/>
        <end position="208"/>
    </location>
</feature>
<dbReference type="Proteomes" id="UP001589693">
    <property type="component" value="Unassembled WGS sequence"/>
</dbReference>
<dbReference type="RefSeq" id="WP_377852056.1">
    <property type="nucleotide sequence ID" value="NZ_JBHLZU010000010.1"/>
</dbReference>
<gene>
    <name evidence="2" type="ORF">ACFFQA_13020</name>
</gene>
<dbReference type="EMBL" id="JBHLZU010000010">
    <property type="protein sequence ID" value="MFB9904857.1"/>
    <property type="molecule type" value="Genomic_DNA"/>
</dbReference>
<keyword evidence="3" id="KW-1185">Reference proteome</keyword>
<evidence type="ECO:0000313" key="2">
    <source>
        <dbReference type="EMBL" id="MFB9904857.1"/>
    </source>
</evidence>
<evidence type="ECO:0000313" key="3">
    <source>
        <dbReference type="Proteomes" id="UP001589693"/>
    </source>
</evidence>
<proteinExistence type="predicted"/>